<feature type="compositionally biased region" description="Polar residues" evidence="1">
    <location>
        <begin position="48"/>
        <end position="76"/>
    </location>
</feature>
<dbReference type="OrthoDB" id="10443344at2759"/>
<dbReference type="Proteomes" id="UP000030651">
    <property type="component" value="Unassembled WGS sequence"/>
</dbReference>
<dbReference type="AlphaFoldDB" id="W3XFK3"/>
<evidence type="ECO:0000256" key="1">
    <source>
        <dbReference type="SAM" id="MobiDB-lite"/>
    </source>
</evidence>
<proteinExistence type="predicted"/>
<sequence length="153" mass="16674">MPPLDRLIRALSSPARIASSGTNSAWSNHSAGKDDEFLLGALELQHLPGSTSTSIVPPAINSRSASPAPSEDTAQSPPLAIHQPTGLPEPTLRFRHRAITRSDSFDSTSSAQSRSSSRSSRSTVSSYGDEVARNKRPIKTRRESKSCWREYWD</sequence>
<gene>
    <name evidence="2" type="ORF">PFICI_02804</name>
</gene>
<reference evidence="3" key="1">
    <citation type="journal article" date="2015" name="BMC Genomics">
        <title>Genomic and transcriptomic analysis of the endophytic fungus Pestalotiopsis fici reveals its lifestyle and high potential for synthesis of natural products.</title>
        <authorList>
            <person name="Wang X."/>
            <person name="Zhang X."/>
            <person name="Liu L."/>
            <person name="Xiang M."/>
            <person name="Wang W."/>
            <person name="Sun X."/>
            <person name="Che Y."/>
            <person name="Guo L."/>
            <person name="Liu G."/>
            <person name="Guo L."/>
            <person name="Wang C."/>
            <person name="Yin W.B."/>
            <person name="Stadler M."/>
            <person name="Zhang X."/>
            <person name="Liu X."/>
        </authorList>
    </citation>
    <scope>NUCLEOTIDE SEQUENCE [LARGE SCALE GENOMIC DNA]</scope>
    <source>
        <strain evidence="3">W106-1 / CGMCC3.15140</strain>
    </source>
</reference>
<protein>
    <submittedName>
        <fullName evidence="2">Uncharacterized protein</fullName>
    </submittedName>
</protein>
<dbReference type="GeneID" id="19267817"/>
<keyword evidence="3" id="KW-1185">Reference proteome</keyword>
<feature type="compositionally biased region" description="Basic and acidic residues" evidence="1">
    <location>
        <begin position="140"/>
        <end position="153"/>
    </location>
</feature>
<dbReference type="InParanoid" id="W3XFK3"/>
<feature type="region of interest" description="Disordered" evidence="1">
    <location>
        <begin position="48"/>
        <end position="153"/>
    </location>
</feature>
<evidence type="ECO:0000313" key="2">
    <source>
        <dbReference type="EMBL" id="ETS84779.1"/>
    </source>
</evidence>
<dbReference type="EMBL" id="KI912110">
    <property type="protein sequence ID" value="ETS84779.1"/>
    <property type="molecule type" value="Genomic_DNA"/>
</dbReference>
<name>W3XFK3_PESFW</name>
<organism evidence="2 3">
    <name type="scientific">Pestalotiopsis fici (strain W106-1 / CGMCC3.15140)</name>
    <dbReference type="NCBI Taxonomy" id="1229662"/>
    <lineage>
        <taxon>Eukaryota</taxon>
        <taxon>Fungi</taxon>
        <taxon>Dikarya</taxon>
        <taxon>Ascomycota</taxon>
        <taxon>Pezizomycotina</taxon>
        <taxon>Sordariomycetes</taxon>
        <taxon>Xylariomycetidae</taxon>
        <taxon>Amphisphaeriales</taxon>
        <taxon>Sporocadaceae</taxon>
        <taxon>Pestalotiopsis</taxon>
    </lineage>
</organism>
<dbReference type="RefSeq" id="XP_007829576.1">
    <property type="nucleotide sequence ID" value="XM_007831385.1"/>
</dbReference>
<evidence type="ECO:0000313" key="3">
    <source>
        <dbReference type="Proteomes" id="UP000030651"/>
    </source>
</evidence>
<accession>W3XFK3</accession>
<dbReference type="HOGENOM" id="CLU_1713931_0_0_1"/>
<dbReference type="KEGG" id="pfy:PFICI_02804"/>
<feature type="compositionally biased region" description="Low complexity" evidence="1">
    <location>
        <begin position="101"/>
        <end position="126"/>
    </location>
</feature>